<dbReference type="Proteomes" id="UP000617628">
    <property type="component" value="Unassembled WGS sequence"/>
</dbReference>
<name>A0A934RZF2_9BACT</name>
<evidence type="ECO:0000313" key="1">
    <source>
        <dbReference type="EMBL" id="MBK1879557.1"/>
    </source>
</evidence>
<gene>
    <name evidence="1" type="ORF">JIN87_21915</name>
</gene>
<comment type="caution">
    <text evidence="1">The sequence shown here is derived from an EMBL/GenBank/DDBJ whole genome shotgun (WGS) entry which is preliminary data.</text>
</comment>
<evidence type="ECO:0000313" key="2">
    <source>
        <dbReference type="Proteomes" id="UP000617628"/>
    </source>
</evidence>
<dbReference type="EMBL" id="JAENIL010000050">
    <property type="protein sequence ID" value="MBK1879557.1"/>
    <property type="molecule type" value="Genomic_DNA"/>
</dbReference>
<dbReference type="AlphaFoldDB" id="A0A934RZF2"/>
<protein>
    <submittedName>
        <fullName evidence="1">Uncharacterized protein</fullName>
    </submittedName>
</protein>
<organism evidence="1 2">
    <name type="scientific">Pelagicoccus mobilis</name>
    <dbReference type="NCBI Taxonomy" id="415221"/>
    <lineage>
        <taxon>Bacteria</taxon>
        <taxon>Pseudomonadati</taxon>
        <taxon>Verrucomicrobiota</taxon>
        <taxon>Opitutia</taxon>
        <taxon>Puniceicoccales</taxon>
        <taxon>Pelagicoccaceae</taxon>
        <taxon>Pelagicoccus</taxon>
    </lineage>
</organism>
<reference evidence="1" key="1">
    <citation type="submission" date="2021-01" db="EMBL/GenBank/DDBJ databases">
        <title>Modified the classification status of verrucomicrobia.</title>
        <authorList>
            <person name="Feng X."/>
        </authorList>
    </citation>
    <scope>NUCLEOTIDE SEQUENCE</scope>
    <source>
        <strain evidence="1">KCTC 13126</strain>
    </source>
</reference>
<dbReference type="RefSeq" id="WP_200357769.1">
    <property type="nucleotide sequence ID" value="NZ_JAENIL010000050.1"/>
</dbReference>
<accession>A0A934RZF2</accession>
<sequence>MFSSRKTIPLPSTEDPDYLKLYTISATGAPVVPSDYLERLGEIKNAKPIPWAQTPGFAIFHEGASLRYLVVCWWGNDNELFNSVSVFENGSWIEDTSKYSFCLWDLEVIWHERNSYIKHLYSGTQDLNAYREDTFAN</sequence>
<proteinExistence type="predicted"/>
<keyword evidence="2" id="KW-1185">Reference proteome</keyword>